<feature type="transmembrane region" description="Helical" evidence="2">
    <location>
        <begin position="113"/>
        <end position="137"/>
    </location>
</feature>
<keyword evidence="2" id="KW-1133">Transmembrane helix</keyword>
<dbReference type="Gene3D" id="3.40.50.720">
    <property type="entry name" value="NAD(P)-binding Rossmann-like Domain"/>
    <property type="match status" value="1"/>
</dbReference>
<name>A0A0M3ATZ2_9SPHN</name>
<keyword evidence="5" id="KW-1185">Reference proteome</keyword>
<dbReference type="Proteomes" id="UP000033874">
    <property type="component" value="Unassembled WGS sequence"/>
</dbReference>
<comment type="similarity">
    <text evidence="1">Belongs to the polysaccharide synthase family.</text>
</comment>
<dbReference type="CDD" id="cd05237">
    <property type="entry name" value="UDP_invert_4-6DH_SDR_e"/>
    <property type="match status" value="1"/>
</dbReference>
<dbReference type="STRING" id="56193.YP76_03070"/>
<dbReference type="PANTHER" id="PTHR43318:SF1">
    <property type="entry name" value="POLYSACCHARIDE BIOSYNTHESIS PROTEIN EPSC-RELATED"/>
    <property type="match status" value="1"/>
</dbReference>
<keyword evidence="2" id="KW-0472">Membrane</keyword>
<feature type="domain" description="Polysaccharide biosynthesis protein CapD-like" evidence="3">
    <location>
        <begin position="340"/>
        <end position="632"/>
    </location>
</feature>
<gene>
    <name evidence="4" type="ORF">YP76_03070</name>
</gene>
<dbReference type="AlphaFoldDB" id="A0A0M3ATZ2"/>
<dbReference type="Pfam" id="PF02719">
    <property type="entry name" value="Polysacc_synt_2"/>
    <property type="match status" value="1"/>
</dbReference>
<protein>
    <submittedName>
        <fullName evidence="4">Nucleotide sugar epimerase</fullName>
    </submittedName>
</protein>
<dbReference type="SUPFAM" id="SSF51735">
    <property type="entry name" value="NAD(P)-binding Rossmann-fold domains"/>
    <property type="match status" value="1"/>
</dbReference>
<sequence>MRDIAPASQDGTPIAPDAPRVPLLLRLEAMGRTFAMQSPTRFWAMRLAIVLMLDGLIMLGSFALSRLILSDLAMPQTLYDPWFMALFVGGNMAVLFAIGTYRQSWRFVSIGDALSLAISLLVSGWLIWMITAGLIAPQKMMRGVMTIFLTVDVPLTVALLLAARSVRRELFKHVRSARMRRTVQARRRILLLGELDWARVMADLVPTDASGLEIVGVISFDGHDRRLNLGGLPILGSPDMLPQIVADLDRAGKRPVSLVVQESSERLDRQQILRIASLAEQENLVVSRFRNPWTSAQPLNGAMHGDRMAIEKMPLAELLGRPEITVQHSYLERVVTGARILVTGAGGTIGGELVRQLAYYAPVEIVLLDHSEYNLYAIEMEAREKFPHVRFHAELCSIRQRPALWQVFERRRPEIVFHAAALKHVPMVEANPCAGVHTNVLGTRNVADAVCEFEARAMIQVSTDKAVNPVGLMGATKRLGELYCQALDLIGSCDPDSPRFLTVRFGNVLGSSGSLIPLFQQQLANGKPLTVTHPDIERFFMTVQEAVLLILQSSARALETDSERGTIFVLDMGEPVKIVEIARRVIRMAGLRPEIDVPIKFIGLRPGEKLFEELFDTSEDKIESAIPGIFEAMPSPIPLELLVEGFGQLARLIAAGDADELVRLTHEMVAASASSRWAEILRRLAAESSDTLLMMPRPVESQAVLPSAPPLPRDVA</sequence>
<proteinExistence type="inferred from homology"/>
<dbReference type="RefSeq" id="WP_046762110.1">
    <property type="nucleotide sequence ID" value="NZ_LBIC01000001.1"/>
</dbReference>
<dbReference type="PATRIC" id="fig|56193.3.peg.630"/>
<organism evidence="4 5">
    <name type="scientific">Sphingobium chungbukense</name>
    <dbReference type="NCBI Taxonomy" id="56193"/>
    <lineage>
        <taxon>Bacteria</taxon>
        <taxon>Pseudomonadati</taxon>
        <taxon>Pseudomonadota</taxon>
        <taxon>Alphaproteobacteria</taxon>
        <taxon>Sphingomonadales</taxon>
        <taxon>Sphingomonadaceae</taxon>
        <taxon>Sphingobium</taxon>
    </lineage>
</organism>
<accession>A0A0M3ATZ2</accession>
<evidence type="ECO:0000256" key="1">
    <source>
        <dbReference type="ARBA" id="ARBA00007430"/>
    </source>
</evidence>
<evidence type="ECO:0000313" key="5">
    <source>
        <dbReference type="Proteomes" id="UP000033874"/>
    </source>
</evidence>
<dbReference type="PANTHER" id="PTHR43318">
    <property type="entry name" value="UDP-N-ACETYLGLUCOSAMINE 4,6-DEHYDRATASE"/>
    <property type="match status" value="1"/>
</dbReference>
<comment type="caution">
    <text evidence="4">The sequence shown here is derived from an EMBL/GenBank/DDBJ whole genome shotgun (WGS) entry which is preliminary data.</text>
</comment>
<dbReference type="InterPro" id="IPR003869">
    <property type="entry name" value="Polysac_CapD-like"/>
</dbReference>
<reference evidence="4 5" key="1">
    <citation type="submission" date="2015-04" db="EMBL/GenBank/DDBJ databases">
        <title>Genome sequence of aromatic hydrocarbons-degrading Sphingobium chungbukense DJ77.</title>
        <authorList>
            <person name="Kim Y.-C."/>
            <person name="Chae J.-C."/>
        </authorList>
    </citation>
    <scope>NUCLEOTIDE SEQUENCE [LARGE SCALE GENOMIC DNA]</scope>
    <source>
        <strain evidence="4 5">DJ77</strain>
    </source>
</reference>
<keyword evidence="2" id="KW-0812">Transmembrane</keyword>
<feature type="transmembrane region" description="Helical" evidence="2">
    <location>
        <begin position="81"/>
        <end position="101"/>
    </location>
</feature>
<evidence type="ECO:0000256" key="2">
    <source>
        <dbReference type="SAM" id="Phobius"/>
    </source>
</evidence>
<dbReference type="InterPro" id="IPR036291">
    <property type="entry name" value="NAD(P)-bd_dom_sf"/>
</dbReference>
<dbReference type="InterPro" id="IPR051203">
    <property type="entry name" value="Polysaccharide_Synthase-Rel"/>
</dbReference>
<evidence type="ECO:0000259" key="3">
    <source>
        <dbReference type="Pfam" id="PF02719"/>
    </source>
</evidence>
<feature type="transmembrane region" description="Helical" evidence="2">
    <location>
        <begin position="47"/>
        <end position="69"/>
    </location>
</feature>
<evidence type="ECO:0000313" key="4">
    <source>
        <dbReference type="EMBL" id="KKW93667.1"/>
    </source>
</evidence>
<dbReference type="EMBL" id="LBIC01000001">
    <property type="protein sequence ID" value="KKW93667.1"/>
    <property type="molecule type" value="Genomic_DNA"/>
</dbReference>